<organism evidence="2">
    <name type="scientific">Alexandrium monilatum</name>
    <dbReference type="NCBI Taxonomy" id="311494"/>
    <lineage>
        <taxon>Eukaryota</taxon>
        <taxon>Sar</taxon>
        <taxon>Alveolata</taxon>
        <taxon>Dinophyceae</taxon>
        <taxon>Gonyaulacales</taxon>
        <taxon>Pyrocystaceae</taxon>
        <taxon>Alexandrium</taxon>
    </lineage>
</organism>
<gene>
    <name evidence="2" type="ORF">AMON00008_LOCUS36043</name>
</gene>
<sequence length="422" mass="43663">MVAGDGQLSPPVPMPKKPPPTHVVPGFRLLELGPQVDGRGAARVDGSRGAAAPSFRPPSARDFGVLDTLVSLYHGAALDLHEPARLRRYFAARAQLPRSELRCRMVAFLAGAALEVVRAVSQSRRAAVRARAEDNIARNPRMPGSRQAALRAEAEAEGEAILSEVIAFREGVGVASAALRLPPWAARDDVLQAAVAEAAATSEAGAAKGTAGQAALERWAAARAALPAGPVARAYFNARLEPGGRPLPRATKCEVDGLLVVEQEPSATDAAATAASEDVGCRFFAFSPETAKHDYVAVEDRPGHVPGVNRPTPVGGALRSGGAALDGRRGPALRGTARGGWEDVGALDGLGSAGRGRQRLPGTRRLPRAAFTGGRRPAGPTRPGRLPRACGRCGAAARGRLRQGRPGAGGGGKSLLLEGGRH</sequence>
<feature type="region of interest" description="Disordered" evidence="1">
    <location>
        <begin position="1"/>
        <end position="21"/>
    </location>
</feature>
<feature type="compositionally biased region" description="Low complexity" evidence="1">
    <location>
        <begin position="372"/>
        <end position="398"/>
    </location>
</feature>
<proteinExistence type="predicted"/>
<accession>A0A7S4UZT4</accession>
<protein>
    <submittedName>
        <fullName evidence="2">Uncharacterized protein</fullName>
    </submittedName>
</protein>
<name>A0A7S4UZT4_9DINO</name>
<feature type="region of interest" description="Disordered" evidence="1">
    <location>
        <begin position="349"/>
        <end position="422"/>
    </location>
</feature>
<feature type="compositionally biased region" description="Pro residues" evidence="1">
    <location>
        <begin position="10"/>
        <end position="21"/>
    </location>
</feature>
<evidence type="ECO:0000313" key="2">
    <source>
        <dbReference type="EMBL" id="CAE4615730.1"/>
    </source>
</evidence>
<dbReference type="EMBL" id="HBNR01051491">
    <property type="protein sequence ID" value="CAE4615730.1"/>
    <property type="molecule type" value="Transcribed_RNA"/>
</dbReference>
<dbReference type="AlphaFoldDB" id="A0A7S4UZT4"/>
<evidence type="ECO:0000256" key="1">
    <source>
        <dbReference type="SAM" id="MobiDB-lite"/>
    </source>
</evidence>
<reference evidence="2" key="1">
    <citation type="submission" date="2021-01" db="EMBL/GenBank/DDBJ databases">
        <authorList>
            <person name="Corre E."/>
            <person name="Pelletier E."/>
            <person name="Niang G."/>
            <person name="Scheremetjew M."/>
            <person name="Finn R."/>
            <person name="Kale V."/>
            <person name="Holt S."/>
            <person name="Cochrane G."/>
            <person name="Meng A."/>
            <person name="Brown T."/>
            <person name="Cohen L."/>
        </authorList>
    </citation>
    <scope>NUCLEOTIDE SEQUENCE</scope>
    <source>
        <strain evidence="2">CCMP3105</strain>
    </source>
</reference>